<dbReference type="AlphaFoldDB" id="A0AAE1DJ18"/>
<keyword evidence="4" id="KW-1185">Reference proteome</keyword>
<evidence type="ECO:0000259" key="1">
    <source>
        <dbReference type="Pfam" id="PF17733"/>
    </source>
</evidence>
<comment type="caution">
    <text evidence="3">The sequence shown here is derived from an EMBL/GenBank/DDBJ whole genome shotgun (WGS) entry which is preliminary data.</text>
</comment>
<gene>
    <name evidence="3" type="ORF">RRG08_047886</name>
</gene>
<evidence type="ECO:0000259" key="2">
    <source>
        <dbReference type="Pfam" id="PF25871"/>
    </source>
</evidence>
<dbReference type="InterPro" id="IPR040554">
    <property type="entry name" value="KPWE_PEX14_dom"/>
</dbReference>
<sequence length="285" mass="31309">MERIHTEVADMAEISETDVEIFQQFESFDFDNDTNFQEGWQSILKRLGNDANRETFNKAKVFFFSRQVMPFNLDKYLVWKKTKENGEELWNGNNATLVATTRISLDTSTASHFILNQSTTQSVSEYSSIRNGKVACGTASSPEARQGANITTQSCEVISVSDEPELTQDDISESKILAANPSCVSSGSFKHSIGNNSEISLNDNFKAAGADASALRNSSPKEVSQLPLSLAELAELIQNQQPIPGLIKLDVQPTNASPTPTALVRKPKPWQMNLGEVKPSVLDTS</sequence>
<feature type="domain" description="PEX14-like helix-turn-helix" evidence="2">
    <location>
        <begin position="20"/>
        <end position="83"/>
    </location>
</feature>
<name>A0AAE1DJ18_9GAST</name>
<dbReference type="PANTHER" id="PTHR36855">
    <property type="entry name" value="CHROMOSOME 10, WHOLE GENOME SHOTGUN SEQUENCE"/>
    <property type="match status" value="1"/>
</dbReference>
<reference evidence="3" key="1">
    <citation type="journal article" date="2023" name="G3 (Bethesda)">
        <title>A reference genome for the long-term kleptoplast-retaining sea slug Elysia crispata morphotype clarki.</title>
        <authorList>
            <person name="Eastman K.E."/>
            <person name="Pendleton A.L."/>
            <person name="Shaikh M.A."/>
            <person name="Suttiyut T."/>
            <person name="Ogas R."/>
            <person name="Tomko P."/>
            <person name="Gavelis G."/>
            <person name="Widhalm J.R."/>
            <person name="Wisecaver J.H."/>
        </authorList>
    </citation>
    <scope>NUCLEOTIDE SEQUENCE</scope>
    <source>
        <strain evidence="3">ECLA1</strain>
    </source>
</reference>
<organism evidence="3 4">
    <name type="scientific">Elysia crispata</name>
    <name type="common">lettuce slug</name>
    <dbReference type="NCBI Taxonomy" id="231223"/>
    <lineage>
        <taxon>Eukaryota</taxon>
        <taxon>Metazoa</taxon>
        <taxon>Spiralia</taxon>
        <taxon>Lophotrochozoa</taxon>
        <taxon>Mollusca</taxon>
        <taxon>Gastropoda</taxon>
        <taxon>Heterobranchia</taxon>
        <taxon>Euthyneura</taxon>
        <taxon>Panpulmonata</taxon>
        <taxon>Sacoglossa</taxon>
        <taxon>Placobranchoidea</taxon>
        <taxon>Plakobranchidae</taxon>
        <taxon>Elysia</taxon>
    </lineage>
</organism>
<dbReference type="Pfam" id="PF25871">
    <property type="entry name" value="HTH_76"/>
    <property type="match status" value="1"/>
</dbReference>
<feature type="domain" description="Peroxisomal membrane protein PEX14-like KPWE" evidence="1">
    <location>
        <begin position="227"/>
        <end position="271"/>
    </location>
</feature>
<protein>
    <submittedName>
        <fullName evidence="3">Uncharacterized protein</fullName>
    </submittedName>
</protein>
<dbReference type="PANTHER" id="PTHR36855:SF1">
    <property type="entry name" value="PEROXISOME MEMBRANE ANCHOR PROTEIN PEX14P N-TERMINAL DOMAIN-CONTAINING PROTEIN"/>
    <property type="match status" value="1"/>
</dbReference>
<evidence type="ECO:0000313" key="4">
    <source>
        <dbReference type="Proteomes" id="UP001283361"/>
    </source>
</evidence>
<proteinExistence type="predicted"/>
<accession>A0AAE1DJ18</accession>
<evidence type="ECO:0000313" key="3">
    <source>
        <dbReference type="EMBL" id="KAK3771630.1"/>
    </source>
</evidence>
<dbReference type="EMBL" id="JAWDGP010003693">
    <property type="protein sequence ID" value="KAK3771630.1"/>
    <property type="molecule type" value="Genomic_DNA"/>
</dbReference>
<dbReference type="Proteomes" id="UP001283361">
    <property type="component" value="Unassembled WGS sequence"/>
</dbReference>
<dbReference type="Pfam" id="PF17733">
    <property type="entry name" value="KPWE_dom"/>
    <property type="match status" value="1"/>
</dbReference>
<dbReference type="InterPro" id="IPR058841">
    <property type="entry name" value="HTH_76"/>
</dbReference>